<dbReference type="PANTHER" id="PTHR34504:SF2">
    <property type="entry name" value="UPF0150 PROTEIN SSL0259"/>
    <property type="match status" value="1"/>
</dbReference>
<dbReference type="InterPro" id="IPR031807">
    <property type="entry name" value="HicB-like"/>
</dbReference>
<accession>A0A1L8CX05</accession>
<dbReference type="Pfam" id="PF15919">
    <property type="entry name" value="HicB_lk_antitox"/>
    <property type="match status" value="1"/>
</dbReference>
<dbReference type="AlphaFoldDB" id="A0A1L8CX05"/>
<keyword evidence="3" id="KW-1185">Reference proteome</keyword>
<dbReference type="STRING" id="870242.cpu_19090"/>
<dbReference type="InterPro" id="IPR035069">
    <property type="entry name" value="TTHA1013/TTHA0281-like"/>
</dbReference>
<dbReference type="Proteomes" id="UP000187485">
    <property type="component" value="Unassembled WGS sequence"/>
</dbReference>
<evidence type="ECO:0000313" key="3">
    <source>
        <dbReference type="Proteomes" id="UP000187485"/>
    </source>
</evidence>
<dbReference type="InterPro" id="IPR051404">
    <property type="entry name" value="TA_system_antitoxin"/>
</dbReference>
<evidence type="ECO:0000313" key="2">
    <source>
        <dbReference type="EMBL" id="GAV23399.1"/>
    </source>
</evidence>
<reference evidence="3" key="1">
    <citation type="submission" date="2016-12" db="EMBL/GenBank/DDBJ databases">
        <title>Draft Genome Sequences od Carboxydothermus pertinax and islandicus, Hydrogenogenic Carboxydotrophic Bacteria.</title>
        <authorList>
            <person name="Fukuyama Y."/>
            <person name="Ohmae K."/>
            <person name="Yoneda Y."/>
            <person name="Yoshida T."/>
            <person name="Sako Y."/>
        </authorList>
    </citation>
    <scope>NUCLEOTIDE SEQUENCE [LARGE SCALE GENOMIC DNA]</scope>
    <source>
        <strain evidence="3">Ug1</strain>
    </source>
</reference>
<dbReference type="Gene3D" id="3.30.160.250">
    <property type="match status" value="1"/>
</dbReference>
<organism evidence="2 3">
    <name type="scientific">Carboxydothermus pertinax</name>
    <dbReference type="NCBI Taxonomy" id="870242"/>
    <lineage>
        <taxon>Bacteria</taxon>
        <taxon>Bacillati</taxon>
        <taxon>Bacillota</taxon>
        <taxon>Clostridia</taxon>
        <taxon>Thermoanaerobacterales</taxon>
        <taxon>Thermoanaerobacteraceae</taxon>
        <taxon>Carboxydothermus</taxon>
    </lineage>
</organism>
<evidence type="ECO:0000259" key="1">
    <source>
        <dbReference type="Pfam" id="PF15919"/>
    </source>
</evidence>
<proteinExistence type="predicted"/>
<dbReference type="PANTHER" id="PTHR34504">
    <property type="entry name" value="ANTITOXIN HICB"/>
    <property type="match status" value="1"/>
</dbReference>
<gene>
    <name evidence="2" type="ORF">cpu_19090</name>
</gene>
<protein>
    <submittedName>
        <fullName evidence="2">HicB family protein</fullName>
    </submittedName>
</protein>
<comment type="caution">
    <text evidence="2">The sequence shown here is derived from an EMBL/GenBank/DDBJ whole genome shotgun (WGS) entry which is preliminary data.</text>
</comment>
<dbReference type="SUPFAM" id="SSF143100">
    <property type="entry name" value="TTHA1013/TTHA0281-like"/>
    <property type="match status" value="1"/>
</dbReference>
<dbReference type="EMBL" id="BDJK01000048">
    <property type="protein sequence ID" value="GAV23399.1"/>
    <property type="molecule type" value="Genomic_DNA"/>
</dbReference>
<sequence length="90" mass="10203">MYKDLYVFPAIFDYAEDGISVEFPDLPGCLTCGDNTEEALKNAKEALELHLYSMEKDNEPIPEPTPIDKIKIESNQVLVLVEAWMPLVRS</sequence>
<feature type="domain" description="HicB-like antitoxin of toxin-antitoxin system" evidence="1">
    <location>
        <begin position="16"/>
        <end position="73"/>
    </location>
</feature>
<name>A0A1L8CX05_9THEO</name>